<dbReference type="Proteomes" id="UP000824782">
    <property type="component" value="Unassembled WGS sequence"/>
</dbReference>
<name>A0AAV6YKY2_ENGPU</name>
<evidence type="ECO:0000313" key="1">
    <source>
        <dbReference type="EMBL" id="KAG8535395.1"/>
    </source>
</evidence>
<accession>A0AAV6YKY2</accession>
<dbReference type="AlphaFoldDB" id="A0AAV6YKY2"/>
<sequence>MRAQCIQPNLVEAAILAVRSGVGVERFLIPLLDEPGFFWWVFPCYEIECKEIHGVLSVSQSQQVLTLFGIFKQVPRNLMRQSYKLTYKTFHYS</sequence>
<evidence type="ECO:0000313" key="2">
    <source>
        <dbReference type="Proteomes" id="UP000824782"/>
    </source>
</evidence>
<protein>
    <submittedName>
        <fullName evidence="1">Uncharacterized protein</fullName>
    </submittedName>
</protein>
<reference evidence="1" key="1">
    <citation type="thesis" date="2020" institute="ProQuest LLC" country="789 East Eisenhower Parkway, Ann Arbor, MI, USA">
        <title>Comparative Genomics and Chromosome Evolution.</title>
        <authorList>
            <person name="Mudd A.B."/>
        </authorList>
    </citation>
    <scope>NUCLEOTIDE SEQUENCE</scope>
    <source>
        <strain evidence="1">237g6f4</strain>
        <tissue evidence="1">Blood</tissue>
    </source>
</reference>
<comment type="caution">
    <text evidence="1">The sequence shown here is derived from an EMBL/GenBank/DDBJ whole genome shotgun (WGS) entry which is preliminary data.</text>
</comment>
<proteinExistence type="predicted"/>
<gene>
    <name evidence="1" type="ORF">GDO81_028643</name>
</gene>
<dbReference type="EMBL" id="WNYA01068147">
    <property type="protein sequence ID" value="KAG8535395.1"/>
    <property type="molecule type" value="Genomic_DNA"/>
</dbReference>
<keyword evidence="2" id="KW-1185">Reference proteome</keyword>
<organism evidence="1 2">
    <name type="scientific">Engystomops pustulosus</name>
    <name type="common">Tungara frog</name>
    <name type="synonym">Physalaemus pustulosus</name>
    <dbReference type="NCBI Taxonomy" id="76066"/>
    <lineage>
        <taxon>Eukaryota</taxon>
        <taxon>Metazoa</taxon>
        <taxon>Chordata</taxon>
        <taxon>Craniata</taxon>
        <taxon>Vertebrata</taxon>
        <taxon>Euteleostomi</taxon>
        <taxon>Amphibia</taxon>
        <taxon>Batrachia</taxon>
        <taxon>Anura</taxon>
        <taxon>Neobatrachia</taxon>
        <taxon>Hyloidea</taxon>
        <taxon>Leptodactylidae</taxon>
        <taxon>Leiuperinae</taxon>
        <taxon>Engystomops</taxon>
    </lineage>
</organism>